<dbReference type="PRINTS" id="PR01988">
    <property type="entry name" value="EXPORTERBACE"/>
</dbReference>
<dbReference type="AlphaFoldDB" id="A0A4V2V0Q8"/>
<evidence type="ECO:0000256" key="5">
    <source>
        <dbReference type="ARBA" id="ARBA00022989"/>
    </source>
</evidence>
<feature type="transmembrane region" description="Helical" evidence="7">
    <location>
        <begin position="132"/>
        <end position="156"/>
    </location>
</feature>
<evidence type="ECO:0000256" key="7">
    <source>
        <dbReference type="SAM" id="Phobius"/>
    </source>
</evidence>
<dbReference type="SUPFAM" id="SSF103473">
    <property type="entry name" value="MFS general substrate transporter"/>
    <property type="match status" value="1"/>
</dbReference>
<evidence type="ECO:0000256" key="1">
    <source>
        <dbReference type="ARBA" id="ARBA00004651"/>
    </source>
</evidence>
<gene>
    <name evidence="9" type="ORF">EDD68_12917</name>
</gene>
<feature type="transmembrane region" description="Helical" evidence="7">
    <location>
        <begin position="252"/>
        <end position="269"/>
    </location>
</feature>
<dbReference type="Pfam" id="PF07690">
    <property type="entry name" value="MFS_1"/>
    <property type="match status" value="1"/>
</dbReference>
<keyword evidence="6 7" id="KW-0472">Membrane</keyword>
<feature type="transmembrane region" description="Helical" evidence="7">
    <location>
        <begin position="281"/>
        <end position="297"/>
    </location>
</feature>
<dbReference type="EMBL" id="SMAN01000029">
    <property type="protein sequence ID" value="TCT17547.1"/>
    <property type="molecule type" value="Genomic_DNA"/>
</dbReference>
<dbReference type="GO" id="GO:0005886">
    <property type="term" value="C:plasma membrane"/>
    <property type="evidence" value="ECO:0007669"/>
    <property type="project" value="UniProtKB-SubCell"/>
</dbReference>
<evidence type="ECO:0000256" key="2">
    <source>
        <dbReference type="ARBA" id="ARBA00022448"/>
    </source>
</evidence>
<keyword evidence="4 7" id="KW-0812">Transmembrane</keyword>
<dbReference type="OrthoDB" id="2156306at2"/>
<feature type="transmembrane region" description="Helical" evidence="7">
    <location>
        <begin position="221"/>
        <end position="240"/>
    </location>
</feature>
<dbReference type="PANTHER" id="PTHR43266:SF10">
    <property type="entry name" value="BACILYSIN EXPORTER BACE-RELATED"/>
    <property type="match status" value="1"/>
</dbReference>
<proteinExistence type="predicted"/>
<dbReference type="GO" id="GO:0022857">
    <property type="term" value="F:transmembrane transporter activity"/>
    <property type="evidence" value="ECO:0007669"/>
    <property type="project" value="InterPro"/>
</dbReference>
<evidence type="ECO:0000256" key="4">
    <source>
        <dbReference type="ARBA" id="ARBA00022692"/>
    </source>
</evidence>
<dbReference type="Gene3D" id="1.20.1250.20">
    <property type="entry name" value="MFS general substrate transporter like domains"/>
    <property type="match status" value="1"/>
</dbReference>
<dbReference type="InterPro" id="IPR020846">
    <property type="entry name" value="MFS_dom"/>
</dbReference>
<keyword evidence="2" id="KW-0813">Transport</keyword>
<comment type="subcellular location">
    <subcellularLocation>
        <location evidence="1">Cell membrane</location>
        <topology evidence="1">Multi-pass membrane protein</topology>
    </subcellularLocation>
</comment>
<sequence>MIWLLRPYFPLFAGVGISSIGDFMYLIAINILVYEMSGSASLVAMLWILGPLAGFIIKSWSGGIVDRRRKKQTMIVMDIIRGSLMLLLPFLPNILLMYLLIFAVHTCSAFFGPASMAYIAKLVPDEKRRTFNGIYQAVTTGGIVIGPAMAGILLIIVSPETIIYINAVTFFVSAFFLMQLPNIEEQSSSSRTKALWKTWNEDFRIVWTTAIREKEFVRFFITFRIALSIGMALDALEWIYSDEVLGLSETQYSYLVSAAGAGYVIGSILASRISESIENRTLVKVGLLFSTLGYMGFAHSPGYWVALSSFLLLGIGQAAGNAGMLTLFQRMIPHDRIGRFSSLWASIQSLLIILLTLAFGVWGDIDIYSAVPVPTWGLLLVSLAVWQFSSLVRENPNRGDQHSSATTNT</sequence>
<evidence type="ECO:0000313" key="9">
    <source>
        <dbReference type="EMBL" id="TCT17547.1"/>
    </source>
</evidence>
<dbReference type="InterPro" id="IPR022324">
    <property type="entry name" value="Bacilysin_exporter_BacE_put"/>
</dbReference>
<dbReference type="Proteomes" id="UP000294650">
    <property type="component" value="Unassembled WGS sequence"/>
</dbReference>
<comment type="caution">
    <text evidence="9">The sequence shown here is derived from an EMBL/GenBank/DDBJ whole genome shotgun (WGS) entry which is preliminary data.</text>
</comment>
<feature type="transmembrane region" description="Helical" evidence="7">
    <location>
        <begin position="12"/>
        <end position="34"/>
    </location>
</feature>
<evidence type="ECO:0000259" key="8">
    <source>
        <dbReference type="PROSITE" id="PS50850"/>
    </source>
</evidence>
<reference evidence="9 10" key="1">
    <citation type="submission" date="2019-03" db="EMBL/GenBank/DDBJ databases">
        <title>Genomic Encyclopedia of Type Strains, Phase IV (KMG-IV): sequencing the most valuable type-strain genomes for metagenomic binning, comparative biology and taxonomic classification.</title>
        <authorList>
            <person name="Goeker M."/>
        </authorList>
    </citation>
    <scope>NUCLEOTIDE SEQUENCE [LARGE SCALE GENOMIC DNA]</scope>
    <source>
        <strain evidence="9 10">DSM 25894</strain>
    </source>
</reference>
<feature type="transmembrane region" description="Helical" evidence="7">
    <location>
        <begin position="40"/>
        <end position="61"/>
    </location>
</feature>
<evidence type="ECO:0000256" key="6">
    <source>
        <dbReference type="ARBA" id="ARBA00023136"/>
    </source>
</evidence>
<feature type="domain" description="Major facilitator superfamily (MFS) profile" evidence="8">
    <location>
        <begin position="1"/>
        <end position="393"/>
    </location>
</feature>
<feature type="transmembrane region" description="Helical" evidence="7">
    <location>
        <begin position="367"/>
        <end position="388"/>
    </location>
</feature>
<dbReference type="PANTHER" id="PTHR43266">
    <property type="entry name" value="MACROLIDE-EFFLUX PROTEIN"/>
    <property type="match status" value="1"/>
</dbReference>
<dbReference type="InterPro" id="IPR011701">
    <property type="entry name" value="MFS"/>
</dbReference>
<keyword evidence="3" id="KW-1003">Cell membrane</keyword>
<feature type="transmembrane region" description="Helical" evidence="7">
    <location>
        <begin position="303"/>
        <end position="328"/>
    </location>
</feature>
<protein>
    <submittedName>
        <fullName evidence="9">Putative MFS family arabinose efflux permease</fullName>
    </submittedName>
</protein>
<dbReference type="CDD" id="cd06173">
    <property type="entry name" value="MFS_MefA_like"/>
    <property type="match status" value="1"/>
</dbReference>
<keyword evidence="10" id="KW-1185">Reference proteome</keyword>
<feature type="transmembrane region" description="Helical" evidence="7">
    <location>
        <begin position="340"/>
        <end position="361"/>
    </location>
</feature>
<evidence type="ECO:0000313" key="10">
    <source>
        <dbReference type="Proteomes" id="UP000294650"/>
    </source>
</evidence>
<accession>A0A4V2V0Q8</accession>
<organism evidence="9 10">
    <name type="scientific">Melghiribacillus thermohalophilus</name>
    <dbReference type="NCBI Taxonomy" id="1324956"/>
    <lineage>
        <taxon>Bacteria</taxon>
        <taxon>Bacillati</taxon>
        <taxon>Bacillota</taxon>
        <taxon>Bacilli</taxon>
        <taxon>Bacillales</taxon>
        <taxon>Bacillaceae</taxon>
        <taxon>Melghiribacillus</taxon>
    </lineage>
</organism>
<dbReference type="PROSITE" id="PS50850">
    <property type="entry name" value="MFS"/>
    <property type="match status" value="1"/>
</dbReference>
<dbReference type="RefSeq" id="WP_132373005.1">
    <property type="nucleotide sequence ID" value="NZ_SMAN01000029.1"/>
</dbReference>
<keyword evidence="5 7" id="KW-1133">Transmembrane helix</keyword>
<evidence type="ECO:0000256" key="3">
    <source>
        <dbReference type="ARBA" id="ARBA00022475"/>
    </source>
</evidence>
<name>A0A4V2V0Q8_9BACI</name>
<dbReference type="InterPro" id="IPR036259">
    <property type="entry name" value="MFS_trans_sf"/>
</dbReference>